<evidence type="ECO:0000313" key="5">
    <source>
        <dbReference type="EMBL" id="AKT37549.1"/>
    </source>
</evidence>
<keyword evidence="3" id="KW-0812">Transmembrane</keyword>
<feature type="compositionally biased region" description="Basic and acidic residues" evidence="2">
    <location>
        <begin position="193"/>
        <end position="206"/>
    </location>
</feature>
<proteinExistence type="predicted"/>
<evidence type="ECO:0000313" key="6">
    <source>
        <dbReference type="Proteomes" id="UP000067626"/>
    </source>
</evidence>
<dbReference type="OrthoDB" id="5505673at2"/>
<sequence length="328" mass="34634">MASVLLAFAVAAPAPAWAVDSDAQAFFAQGRQLRGENRCAEAILAFRRALDLYPQGLGALRNIAECEEELGQFASARNSWWSLRRAALQSNEPKYEGWEVDAESAYKRLESKVARMTVHLRGEGKEKAELSIDGKPLDPRLLGVEIERDAGPHQLTLTYGGAVPVVRQLELATGAREVITLDIPRPTAAPPPEKPRKPREGEEDRGGSNGMRIAGIAALSVGGVGAVGTVISVILRSSALSEIQEACPDYQRCPTSLEGAESRGRTASTLVNVFGAVAIAGIGAGVPLFILGSRQKSAVSRSDAFSPQLQIGVAPTGGGLAAQLGGRF</sequence>
<keyword evidence="6" id="KW-1185">Reference proteome</keyword>
<feature type="signal peptide" evidence="4">
    <location>
        <begin position="1"/>
        <end position="18"/>
    </location>
</feature>
<evidence type="ECO:0000256" key="4">
    <source>
        <dbReference type="SAM" id="SignalP"/>
    </source>
</evidence>
<organism evidence="5 6">
    <name type="scientific">Chondromyces crocatus</name>
    <dbReference type="NCBI Taxonomy" id="52"/>
    <lineage>
        <taxon>Bacteria</taxon>
        <taxon>Pseudomonadati</taxon>
        <taxon>Myxococcota</taxon>
        <taxon>Polyangia</taxon>
        <taxon>Polyangiales</taxon>
        <taxon>Polyangiaceae</taxon>
        <taxon>Chondromyces</taxon>
    </lineage>
</organism>
<dbReference type="STRING" id="52.CMC5_016900"/>
<keyword evidence="3" id="KW-1133">Transmembrane helix</keyword>
<feature type="chain" id="PRO_5005459082" evidence="4">
    <location>
        <begin position="19"/>
        <end position="328"/>
    </location>
</feature>
<dbReference type="Gene3D" id="1.25.40.10">
    <property type="entry name" value="Tetratricopeptide repeat domain"/>
    <property type="match status" value="1"/>
</dbReference>
<evidence type="ECO:0000256" key="2">
    <source>
        <dbReference type="SAM" id="MobiDB-lite"/>
    </source>
</evidence>
<keyword evidence="1" id="KW-0802">TPR repeat</keyword>
<keyword evidence="4" id="KW-0732">Signal</keyword>
<feature type="region of interest" description="Disordered" evidence="2">
    <location>
        <begin position="181"/>
        <end position="209"/>
    </location>
</feature>
<feature type="transmembrane region" description="Helical" evidence="3">
    <location>
        <begin position="270"/>
        <end position="291"/>
    </location>
</feature>
<reference evidence="5 6" key="1">
    <citation type="submission" date="2015-07" db="EMBL/GenBank/DDBJ databases">
        <title>Genome analysis of myxobacterium Chondromyces crocatus Cm c5 reveals a high potential for natural compound synthesis and the genetic basis for the loss of fruiting body formation.</title>
        <authorList>
            <person name="Zaburannyi N."/>
            <person name="Bunk B."/>
            <person name="Maier J."/>
            <person name="Overmann J."/>
            <person name="Mueller R."/>
        </authorList>
    </citation>
    <scope>NUCLEOTIDE SEQUENCE [LARGE SCALE GENOMIC DNA]</scope>
    <source>
        <strain evidence="5 6">Cm c5</strain>
    </source>
</reference>
<name>A0A0K1E9L5_CHOCO</name>
<dbReference type="PROSITE" id="PS50005">
    <property type="entry name" value="TPR"/>
    <property type="match status" value="1"/>
</dbReference>
<evidence type="ECO:0000256" key="1">
    <source>
        <dbReference type="PROSITE-ProRule" id="PRU00339"/>
    </source>
</evidence>
<dbReference type="InterPro" id="IPR011990">
    <property type="entry name" value="TPR-like_helical_dom_sf"/>
</dbReference>
<evidence type="ECO:0000256" key="3">
    <source>
        <dbReference type="SAM" id="Phobius"/>
    </source>
</evidence>
<keyword evidence="3" id="KW-0472">Membrane</keyword>
<dbReference type="EMBL" id="CP012159">
    <property type="protein sequence ID" value="AKT37549.1"/>
    <property type="molecule type" value="Genomic_DNA"/>
</dbReference>
<dbReference type="AlphaFoldDB" id="A0A0K1E9L5"/>
<gene>
    <name evidence="5" type="ORF">CMC5_016900</name>
</gene>
<dbReference type="KEGG" id="ccro:CMC5_016900"/>
<dbReference type="SUPFAM" id="SSF48452">
    <property type="entry name" value="TPR-like"/>
    <property type="match status" value="1"/>
</dbReference>
<accession>A0A0K1E9L5</accession>
<dbReference type="Proteomes" id="UP000067626">
    <property type="component" value="Chromosome"/>
</dbReference>
<feature type="repeat" description="TPR" evidence="1">
    <location>
        <begin position="23"/>
        <end position="56"/>
    </location>
</feature>
<dbReference type="InterPro" id="IPR019734">
    <property type="entry name" value="TPR_rpt"/>
</dbReference>
<protein>
    <submittedName>
        <fullName evidence="5">Uncharacterized protein</fullName>
    </submittedName>
</protein>